<protein>
    <submittedName>
        <fullName evidence="4">DinB family protein</fullName>
    </submittedName>
</protein>
<proteinExistence type="inferred from homology"/>
<evidence type="ECO:0000256" key="1">
    <source>
        <dbReference type="ARBA" id="ARBA00008635"/>
    </source>
</evidence>
<accession>A0AA95SC04</accession>
<dbReference type="KEGG" id="nnv:QNH39_04615"/>
<evidence type="ECO:0000313" key="5">
    <source>
        <dbReference type="Proteomes" id="UP001178288"/>
    </source>
</evidence>
<feature type="binding site" evidence="3">
    <location>
        <position position="140"/>
    </location>
    <ligand>
        <name>a divalent metal cation</name>
        <dbReference type="ChEBI" id="CHEBI:60240"/>
    </ligand>
</feature>
<dbReference type="InterPro" id="IPR034660">
    <property type="entry name" value="DinB/YfiT-like"/>
</dbReference>
<dbReference type="GO" id="GO:0046872">
    <property type="term" value="F:metal ion binding"/>
    <property type="evidence" value="ECO:0007669"/>
    <property type="project" value="UniProtKB-KW"/>
</dbReference>
<reference evidence="4" key="1">
    <citation type="submission" date="2023-05" db="EMBL/GenBank/DDBJ databases">
        <title>Comparative genomics of Bacillaceae isolates and their secondary metabolite potential.</title>
        <authorList>
            <person name="Song L."/>
            <person name="Nielsen L.J."/>
            <person name="Mohite O."/>
            <person name="Xu X."/>
            <person name="Weber T."/>
            <person name="Kovacs A.T."/>
        </authorList>
    </citation>
    <scope>NUCLEOTIDE SEQUENCE</scope>
    <source>
        <strain evidence="4">XLM17</strain>
    </source>
</reference>
<gene>
    <name evidence="4" type="ORF">QNH39_04615</name>
</gene>
<feature type="binding site" evidence="3">
    <location>
        <position position="48"/>
    </location>
    <ligand>
        <name>a divalent metal cation</name>
        <dbReference type="ChEBI" id="CHEBI:60240"/>
    </ligand>
</feature>
<sequence>MKQDTLRLYDYHVWANKRVFNHLKELPSEVYQQEVKSVFSSLEQVVIHLFKTDVVWLCAMSDKNYEEIQQIIGKYSAEMENKTLEEMESKYLKFSEQYIDFLSSHEDLNANKTLKHPAFGQLETRISELAQHVVNHGTYHRGNITAMLRQLGYPGPSTDYIFYLYEKQGNQK</sequence>
<organism evidence="4 5">
    <name type="scientific">Neobacillus novalis</name>
    <dbReference type="NCBI Taxonomy" id="220687"/>
    <lineage>
        <taxon>Bacteria</taxon>
        <taxon>Bacillati</taxon>
        <taxon>Bacillota</taxon>
        <taxon>Bacilli</taxon>
        <taxon>Bacillales</taxon>
        <taxon>Bacillaceae</taxon>
        <taxon>Neobacillus</taxon>
    </lineage>
</organism>
<keyword evidence="5" id="KW-1185">Reference proteome</keyword>
<name>A0AA95SC04_9BACI</name>
<dbReference type="RefSeq" id="WP_066083093.1">
    <property type="nucleotide sequence ID" value="NZ_CP126114.1"/>
</dbReference>
<keyword evidence="2 3" id="KW-0479">Metal-binding</keyword>
<dbReference type="PANTHER" id="PTHR37302:SF1">
    <property type="entry name" value="PROTEIN DINB"/>
    <property type="match status" value="1"/>
</dbReference>
<dbReference type="AlphaFoldDB" id="A0AA95SC04"/>
<dbReference type="Gene3D" id="1.20.120.450">
    <property type="entry name" value="dinb family like domain"/>
    <property type="match status" value="1"/>
</dbReference>
<dbReference type="InterPro" id="IPR007837">
    <property type="entry name" value="DinB"/>
</dbReference>
<dbReference type="EMBL" id="CP126114">
    <property type="protein sequence ID" value="WHY87149.1"/>
    <property type="molecule type" value="Genomic_DNA"/>
</dbReference>
<dbReference type="SUPFAM" id="SSF109854">
    <property type="entry name" value="DinB/YfiT-like putative metalloenzymes"/>
    <property type="match status" value="1"/>
</dbReference>
<evidence type="ECO:0000256" key="2">
    <source>
        <dbReference type="ARBA" id="ARBA00022723"/>
    </source>
</evidence>
<feature type="binding site" evidence="3">
    <location>
        <position position="136"/>
    </location>
    <ligand>
        <name>a divalent metal cation</name>
        <dbReference type="ChEBI" id="CHEBI:60240"/>
    </ligand>
</feature>
<dbReference type="Pfam" id="PF05163">
    <property type="entry name" value="DinB"/>
    <property type="match status" value="1"/>
</dbReference>
<evidence type="ECO:0000256" key="3">
    <source>
        <dbReference type="PIRSR" id="PIRSR607837-1"/>
    </source>
</evidence>
<dbReference type="Proteomes" id="UP001178288">
    <property type="component" value="Chromosome"/>
</dbReference>
<dbReference type="PANTHER" id="PTHR37302">
    <property type="entry name" value="SLR1116 PROTEIN"/>
    <property type="match status" value="1"/>
</dbReference>
<comment type="similarity">
    <text evidence="1">Belongs to the DinB family.</text>
</comment>
<evidence type="ECO:0000313" key="4">
    <source>
        <dbReference type="EMBL" id="WHY87149.1"/>
    </source>
</evidence>